<dbReference type="EMBL" id="UHFP01000001">
    <property type="protein sequence ID" value="SUN67578.1"/>
    <property type="molecule type" value="Genomic_DNA"/>
</dbReference>
<evidence type="ECO:0000313" key="6">
    <source>
        <dbReference type="Proteomes" id="UP000255352"/>
    </source>
</evidence>
<dbReference type="FunFam" id="3.40.50.300:FF:000042">
    <property type="entry name" value="Maltose/maltodextrin ABC transporter, ATP-binding protein"/>
    <property type="match status" value="1"/>
</dbReference>
<dbReference type="InterPro" id="IPR015855">
    <property type="entry name" value="ABC_transpr_MalK-like"/>
</dbReference>
<dbReference type="Proteomes" id="UP000255352">
    <property type="component" value="Unassembled WGS sequence"/>
</dbReference>
<dbReference type="GO" id="GO:0055052">
    <property type="term" value="C:ATP-binding cassette (ABC) transporter complex, substrate-binding subunit-containing"/>
    <property type="evidence" value="ECO:0007669"/>
    <property type="project" value="TreeGrafter"/>
</dbReference>
<dbReference type="Pfam" id="PF03459">
    <property type="entry name" value="TOBE"/>
    <property type="match status" value="1"/>
</dbReference>
<keyword evidence="2" id="KW-0547">Nucleotide-binding</keyword>
<dbReference type="Gene3D" id="3.40.50.300">
    <property type="entry name" value="P-loop containing nucleotide triphosphate hydrolases"/>
    <property type="match status" value="1"/>
</dbReference>
<evidence type="ECO:0000256" key="3">
    <source>
        <dbReference type="ARBA" id="ARBA00022840"/>
    </source>
</evidence>
<dbReference type="GeneID" id="69902613"/>
<dbReference type="PANTHER" id="PTHR43875:SF1">
    <property type="entry name" value="OSMOPROTECTIVE COMPOUNDS UPTAKE ATP-BINDING PROTEIN GGTA"/>
    <property type="match status" value="1"/>
</dbReference>
<dbReference type="CDD" id="cd03301">
    <property type="entry name" value="ABC_MalK_N"/>
    <property type="match status" value="1"/>
</dbReference>
<evidence type="ECO:0000256" key="2">
    <source>
        <dbReference type="ARBA" id="ARBA00022741"/>
    </source>
</evidence>
<dbReference type="AlphaFoldDB" id="A0A380KJZ2"/>
<dbReference type="Gene3D" id="2.40.50.140">
    <property type="entry name" value="Nucleic acid-binding proteins"/>
    <property type="match status" value="1"/>
</dbReference>
<keyword evidence="5" id="KW-0378">Hydrolase</keyword>
<dbReference type="SUPFAM" id="SSF52540">
    <property type="entry name" value="P-loop containing nucleoside triphosphate hydrolases"/>
    <property type="match status" value="1"/>
</dbReference>
<sequence length="377" mass="41891">MVELNLNHIYKKYPNASHYAVEDFDLDIKDKEFIVFVGPSGCGKSTTLRMVAGLEDITEGELKIDGEVVNDKAPKDRDIAMVFQNYALYPHMTVYDNMAFGLKLRKYKKDEIDKRVREAAQILGLTEFLERKPADLSGGQRQRVAMGRAIVRDAKVFLMDEPLSNLDAKLRVSMRAEIAKIHRRIGSTTIYVTHDQTEAMTLADRIVIMSSTKNPDGSGTIGRVEQIGTPQKLYNRPANKFVAGFIGSPAMNFFEGTVKDNTLVSDSGFTITLPEGQKKLLETKGYNGKKVIFGIRPEDISNTPLARETYPGATLEAEVTVSELLGAETMLYVKVGNTELVARADARDVYQPGSKVELTLNVAKGHFFDPETEAAIR</sequence>
<gene>
    <name evidence="5" type="primary">msmK</name>
    <name evidence="5" type="ORF">NCTC13760_00224</name>
</gene>
<dbReference type="InterPro" id="IPR008995">
    <property type="entry name" value="Mo/tungstate-bd_C_term_dom"/>
</dbReference>
<evidence type="ECO:0000259" key="4">
    <source>
        <dbReference type="PROSITE" id="PS50893"/>
    </source>
</evidence>
<dbReference type="InterPro" id="IPR017871">
    <property type="entry name" value="ABC_transporter-like_CS"/>
</dbReference>
<evidence type="ECO:0000256" key="1">
    <source>
        <dbReference type="ARBA" id="ARBA00022448"/>
    </source>
</evidence>
<dbReference type="SMART" id="SM00382">
    <property type="entry name" value="AAA"/>
    <property type="match status" value="1"/>
</dbReference>
<dbReference type="InterPro" id="IPR047641">
    <property type="entry name" value="ABC_transpr_MalK/UgpC-like"/>
</dbReference>
<dbReference type="RefSeq" id="WP_006531666.1">
    <property type="nucleotide sequence ID" value="NZ_CABKNK020000006.1"/>
</dbReference>
<accession>A0A380KJZ2</accession>
<feature type="domain" description="ABC transporter" evidence="4">
    <location>
        <begin position="4"/>
        <end position="246"/>
    </location>
</feature>
<dbReference type="GO" id="GO:0016887">
    <property type="term" value="F:ATP hydrolysis activity"/>
    <property type="evidence" value="ECO:0007669"/>
    <property type="project" value="InterPro"/>
</dbReference>
<dbReference type="STRING" id="102684.AU079_01035"/>
<dbReference type="EC" id="3.6.3.20" evidence="5"/>
<dbReference type="InterPro" id="IPR012340">
    <property type="entry name" value="NA-bd_OB-fold"/>
</dbReference>
<dbReference type="Pfam" id="PF00005">
    <property type="entry name" value="ABC_tran"/>
    <property type="match status" value="1"/>
</dbReference>
<evidence type="ECO:0000313" key="5">
    <source>
        <dbReference type="EMBL" id="SUN67578.1"/>
    </source>
</evidence>
<dbReference type="InterPro" id="IPR003439">
    <property type="entry name" value="ABC_transporter-like_ATP-bd"/>
</dbReference>
<dbReference type="InterPro" id="IPR003593">
    <property type="entry name" value="AAA+_ATPase"/>
</dbReference>
<dbReference type="InterPro" id="IPR040582">
    <property type="entry name" value="OB_MalK-like"/>
</dbReference>
<dbReference type="GO" id="GO:0005524">
    <property type="term" value="F:ATP binding"/>
    <property type="evidence" value="ECO:0007669"/>
    <property type="project" value="UniProtKB-KW"/>
</dbReference>
<dbReference type="SUPFAM" id="SSF50331">
    <property type="entry name" value="MOP-like"/>
    <property type="match status" value="1"/>
</dbReference>
<dbReference type="GO" id="GO:0140359">
    <property type="term" value="F:ABC-type transporter activity"/>
    <property type="evidence" value="ECO:0007669"/>
    <property type="project" value="InterPro"/>
</dbReference>
<dbReference type="NCBIfam" id="NF008653">
    <property type="entry name" value="PRK11650.1"/>
    <property type="match status" value="1"/>
</dbReference>
<dbReference type="InterPro" id="IPR005116">
    <property type="entry name" value="Transp-assoc_OB_typ1"/>
</dbReference>
<reference evidence="5 6" key="1">
    <citation type="submission" date="2018-06" db="EMBL/GenBank/DDBJ databases">
        <authorList>
            <consortium name="Pathogen Informatics"/>
            <person name="Doyle S."/>
        </authorList>
    </citation>
    <scope>NUCLEOTIDE SEQUENCE [LARGE SCALE GENOMIC DNA]</scope>
    <source>
        <strain evidence="5 6">NCTC13760</strain>
    </source>
</reference>
<dbReference type="Pfam" id="PF17912">
    <property type="entry name" value="OB_MalK"/>
    <property type="match status" value="1"/>
</dbReference>
<dbReference type="InterPro" id="IPR027417">
    <property type="entry name" value="P-loop_NTPase"/>
</dbReference>
<dbReference type="Gene3D" id="2.40.50.100">
    <property type="match status" value="1"/>
</dbReference>
<keyword evidence="3 5" id="KW-0067">ATP-binding</keyword>
<dbReference type="SMR" id="A0A380KJZ2"/>
<protein>
    <submittedName>
        <fullName evidence="5">Maltose/maltodextrin transport system ATP-binding protein</fullName>
        <ecNumber evidence="5">3.6.3.20</ecNumber>
    </submittedName>
</protein>
<name>A0A380KJZ2_9STRE</name>
<keyword evidence="1" id="KW-0813">Transport</keyword>
<dbReference type="PROSITE" id="PS00211">
    <property type="entry name" value="ABC_TRANSPORTER_1"/>
    <property type="match status" value="1"/>
</dbReference>
<dbReference type="GO" id="GO:0008643">
    <property type="term" value="P:carbohydrate transport"/>
    <property type="evidence" value="ECO:0007669"/>
    <property type="project" value="InterPro"/>
</dbReference>
<dbReference type="PROSITE" id="PS50893">
    <property type="entry name" value="ABC_TRANSPORTER_2"/>
    <property type="match status" value="1"/>
</dbReference>
<dbReference type="PANTHER" id="PTHR43875">
    <property type="entry name" value="MALTODEXTRIN IMPORT ATP-BINDING PROTEIN MSMX"/>
    <property type="match status" value="1"/>
</dbReference>
<proteinExistence type="predicted"/>
<organism evidence="5 6">
    <name type="scientific">Streptococcus infantarius</name>
    <dbReference type="NCBI Taxonomy" id="102684"/>
    <lineage>
        <taxon>Bacteria</taxon>
        <taxon>Bacillati</taxon>
        <taxon>Bacillota</taxon>
        <taxon>Bacilli</taxon>
        <taxon>Lactobacillales</taxon>
        <taxon>Streptococcaceae</taxon>
        <taxon>Streptococcus</taxon>
    </lineage>
</organism>
<dbReference type="OMA" id="DSPRNMY"/>